<dbReference type="AlphaFoldDB" id="A0A437LW86"/>
<feature type="signal peptide" evidence="4">
    <location>
        <begin position="1"/>
        <end position="23"/>
    </location>
</feature>
<dbReference type="InterPro" id="IPR038404">
    <property type="entry name" value="TRAP_DctP_sf"/>
</dbReference>
<dbReference type="RefSeq" id="WP_127790340.1">
    <property type="nucleotide sequence ID" value="NZ_SACL01000017.1"/>
</dbReference>
<reference evidence="5 6" key="1">
    <citation type="submission" date="2019-01" db="EMBL/GenBank/DDBJ databases">
        <authorList>
            <person name="Chen W.-M."/>
        </authorList>
    </citation>
    <scope>NUCLEOTIDE SEQUENCE [LARGE SCALE GENOMIC DNA]</scope>
    <source>
        <strain evidence="5 6">CCP-6</strain>
    </source>
</reference>
<dbReference type="Proteomes" id="UP000282957">
    <property type="component" value="Unassembled WGS sequence"/>
</dbReference>
<keyword evidence="2" id="KW-0813">Transport</keyword>
<evidence type="ECO:0000313" key="6">
    <source>
        <dbReference type="Proteomes" id="UP000282957"/>
    </source>
</evidence>
<dbReference type="InterPro" id="IPR018389">
    <property type="entry name" value="DctP_fam"/>
</dbReference>
<dbReference type="Pfam" id="PF03480">
    <property type="entry name" value="DctP"/>
    <property type="match status" value="1"/>
</dbReference>
<organism evidence="5 6">
    <name type="scientific">Rhodovarius crocodyli</name>
    <dbReference type="NCBI Taxonomy" id="1979269"/>
    <lineage>
        <taxon>Bacteria</taxon>
        <taxon>Pseudomonadati</taxon>
        <taxon>Pseudomonadota</taxon>
        <taxon>Alphaproteobacteria</taxon>
        <taxon>Acetobacterales</taxon>
        <taxon>Roseomonadaceae</taxon>
        <taxon>Rhodovarius</taxon>
    </lineage>
</organism>
<keyword evidence="6" id="KW-1185">Reference proteome</keyword>
<gene>
    <name evidence="5" type="ORF">EOD42_25020</name>
</gene>
<proteinExistence type="inferred from homology"/>
<dbReference type="GO" id="GO:0055085">
    <property type="term" value="P:transmembrane transport"/>
    <property type="evidence" value="ECO:0007669"/>
    <property type="project" value="InterPro"/>
</dbReference>
<evidence type="ECO:0000256" key="2">
    <source>
        <dbReference type="ARBA" id="ARBA00022448"/>
    </source>
</evidence>
<feature type="chain" id="PRO_5019404951" evidence="4">
    <location>
        <begin position="24"/>
        <end position="359"/>
    </location>
</feature>
<dbReference type="OrthoDB" id="9799287at2"/>
<protein>
    <submittedName>
        <fullName evidence="5">Uncharacterized protein</fullName>
    </submittedName>
</protein>
<evidence type="ECO:0000256" key="4">
    <source>
        <dbReference type="SAM" id="SignalP"/>
    </source>
</evidence>
<dbReference type="Gene3D" id="3.40.190.170">
    <property type="entry name" value="Bacterial extracellular solute-binding protein, family 7"/>
    <property type="match status" value="1"/>
</dbReference>
<dbReference type="CDD" id="cd13602">
    <property type="entry name" value="PBP2_TRAP_BpDctp6_7"/>
    <property type="match status" value="1"/>
</dbReference>
<evidence type="ECO:0000313" key="5">
    <source>
        <dbReference type="EMBL" id="RVT89661.1"/>
    </source>
</evidence>
<comment type="similarity">
    <text evidence="1">Belongs to the bacterial solute-binding protein 7 family.</text>
</comment>
<evidence type="ECO:0000256" key="1">
    <source>
        <dbReference type="ARBA" id="ARBA00009023"/>
    </source>
</evidence>
<name>A0A437LW86_9PROT</name>
<dbReference type="PANTHER" id="PTHR33376:SF7">
    <property type="entry name" value="C4-DICARBOXYLATE-BINDING PROTEIN DCTB"/>
    <property type="match status" value="1"/>
</dbReference>
<keyword evidence="3 4" id="KW-0732">Signal</keyword>
<evidence type="ECO:0000256" key="3">
    <source>
        <dbReference type="ARBA" id="ARBA00022729"/>
    </source>
</evidence>
<accession>A0A437LW86</accession>
<dbReference type="NCBIfam" id="NF037995">
    <property type="entry name" value="TRAP_S1"/>
    <property type="match status" value="1"/>
</dbReference>
<comment type="caution">
    <text evidence="5">The sequence shown here is derived from an EMBL/GenBank/DDBJ whole genome shotgun (WGS) entry which is preliminary data.</text>
</comment>
<sequence>MFSRYLPRALTACLALAAVPAMAQVPESLAAGPRVTIAAVTQPLPTQAQYVRVDQPILRDLVNQRSGGRIQVTLSTHSERNLSGNEIVRLVRSGQVEIGAGTLSTLSGDVPMLDGIDLAGLSPDIDMAKRIADAILESANRDLERFGVRLMAIFPFPAQVMFCRQPFTTLADLRGRKIRTFGNSLNDFVTAIGGNPISIGFPEVYSALERGVADCAITGTGSGAAARWPEVTTHISDLPLSWALAGYMVNLNWWNRLDPQVRTFMEGTFRQVRDAQWELGRSATRDGIACATGVAAECHLTPVAARGMTEVRATAADRQAVSTIFRDTVLPGWVRRCGARCGEVYNQIIAPISGVRFGG</sequence>
<dbReference type="EMBL" id="SACL01000017">
    <property type="protein sequence ID" value="RVT89661.1"/>
    <property type="molecule type" value="Genomic_DNA"/>
</dbReference>
<dbReference type="PANTHER" id="PTHR33376">
    <property type="match status" value="1"/>
</dbReference>